<dbReference type="InterPro" id="IPR007111">
    <property type="entry name" value="NACHT_NTPase"/>
</dbReference>
<reference evidence="3" key="1">
    <citation type="submission" date="2022-11" db="EMBL/GenBank/DDBJ databases">
        <title>Genome Resource of Sclerotinia nivalis Strain SnTB1, a Plant Pathogen Isolated from American Ginseng.</title>
        <authorList>
            <person name="Fan S."/>
        </authorList>
    </citation>
    <scope>NUCLEOTIDE SEQUENCE</scope>
    <source>
        <strain evidence="3">SnTB1</strain>
    </source>
</reference>
<organism evidence="3 4">
    <name type="scientific">Sclerotinia nivalis</name>
    <dbReference type="NCBI Taxonomy" id="352851"/>
    <lineage>
        <taxon>Eukaryota</taxon>
        <taxon>Fungi</taxon>
        <taxon>Dikarya</taxon>
        <taxon>Ascomycota</taxon>
        <taxon>Pezizomycotina</taxon>
        <taxon>Leotiomycetes</taxon>
        <taxon>Helotiales</taxon>
        <taxon>Sclerotiniaceae</taxon>
        <taxon>Sclerotinia</taxon>
    </lineage>
</organism>
<evidence type="ECO:0000313" key="4">
    <source>
        <dbReference type="Proteomes" id="UP001152300"/>
    </source>
</evidence>
<evidence type="ECO:0000256" key="1">
    <source>
        <dbReference type="ARBA" id="ARBA00022737"/>
    </source>
</evidence>
<dbReference type="InterPro" id="IPR027417">
    <property type="entry name" value="P-loop_NTPase"/>
</dbReference>
<gene>
    <name evidence="3" type="ORF">OCU04_008631</name>
</gene>
<keyword evidence="4" id="KW-1185">Reference proteome</keyword>
<dbReference type="PANTHER" id="PTHR10039">
    <property type="entry name" value="AMELOGENIN"/>
    <property type="match status" value="1"/>
</dbReference>
<feature type="domain" description="NACHT" evidence="2">
    <location>
        <begin position="201"/>
        <end position="350"/>
    </location>
</feature>
<dbReference type="Proteomes" id="UP001152300">
    <property type="component" value="Unassembled WGS sequence"/>
</dbReference>
<dbReference type="Gene3D" id="3.40.50.300">
    <property type="entry name" value="P-loop containing nucleotide triphosphate hydrolases"/>
    <property type="match status" value="1"/>
</dbReference>
<dbReference type="PROSITE" id="PS50837">
    <property type="entry name" value="NACHT"/>
    <property type="match status" value="1"/>
</dbReference>
<dbReference type="Pfam" id="PF24883">
    <property type="entry name" value="NPHP3_N"/>
    <property type="match status" value="1"/>
</dbReference>
<protein>
    <recommendedName>
        <fullName evidence="2">NACHT domain-containing protein</fullName>
    </recommendedName>
</protein>
<dbReference type="InterPro" id="IPR056884">
    <property type="entry name" value="NPHP3-like_N"/>
</dbReference>
<dbReference type="EMBL" id="JAPEIS010000009">
    <property type="protein sequence ID" value="KAJ8063411.1"/>
    <property type="molecule type" value="Genomic_DNA"/>
</dbReference>
<sequence>MEVLGGASSVIAVIELSAKVAGLCLQYCKNVKKAKGDIEYLLKELNRLDTTLKGAQQLLESPNGKKLETSQHLHSGLQSCYLQLEKLYAQLEETLNVGKRHQVMSRIGIRALQWPFQSTDINTIIRNFKNYRDDLSVALTIDQTTQILDINQTLVFSNLPTAKNAAFESHANEHNAQCHPETRVDLRRDIMTWAEDSQSECIFWLNGMAGTGKSTISRTVAQSFAGKGILGGSFFFKRGERDRGNAALLFTSIAAQLVNKMPVFAASVKDAIDVDHALSTKTLKEQFEQLILKPLACLNEHPRKFKKVVLVIDALDECEGDNDIKVIIHLLSQAKLLESVQLKTFVTSRPELPIRLGFNSIRGEYQDIVLHKIPAPIIEHDITAFLEYELSDIRKEYNIQMPDIQHLPSDWPGCEIIQKLVQMAVPLFIFAATTCRFIKDPAWSDPIGQLNKILGYRNQYTEVDKLDATYRPILDQLLIDKVEPARESIVQDFRLIVGSIVLLAEPLSIKFLARLLNLQESKIYGRLN</sequence>
<keyword evidence="1" id="KW-0677">Repeat</keyword>
<dbReference type="PANTHER" id="PTHR10039:SF16">
    <property type="entry name" value="GPI INOSITOL-DEACYLASE"/>
    <property type="match status" value="1"/>
</dbReference>
<evidence type="ECO:0000259" key="2">
    <source>
        <dbReference type="PROSITE" id="PS50837"/>
    </source>
</evidence>
<dbReference type="AlphaFoldDB" id="A0A9X0AIG8"/>
<dbReference type="SUPFAM" id="SSF52540">
    <property type="entry name" value="P-loop containing nucleoside triphosphate hydrolases"/>
    <property type="match status" value="1"/>
</dbReference>
<name>A0A9X0AIG8_9HELO</name>
<comment type="caution">
    <text evidence="3">The sequence shown here is derived from an EMBL/GenBank/DDBJ whole genome shotgun (WGS) entry which is preliminary data.</text>
</comment>
<accession>A0A9X0AIG8</accession>
<dbReference type="OrthoDB" id="674604at2759"/>
<proteinExistence type="predicted"/>
<evidence type="ECO:0000313" key="3">
    <source>
        <dbReference type="EMBL" id="KAJ8063411.1"/>
    </source>
</evidence>